<dbReference type="Proteomes" id="UP000026962">
    <property type="component" value="Chromosome 2"/>
</dbReference>
<dbReference type="Gramene" id="OPUNC02G18280.1">
    <property type="protein sequence ID" value="OPUNC02G18280.1"/>
    <property type="gene ID" value="OPUNC02G18280"/>
</dbReference>
<reference evidence="2" key="2">
    <citation type="submission" date="2018-05" db="EMBL/GenBank/DDBJ databases">
        <title>OpunRS2 (Oryza punctata Reference Sequence Version 2).</title>
        <authorList>
            <person name="Zhang J."/>
            <person name="Kudrna D."/>
            <person name="Lee S."/>
            <person name="Talag J."/>
            <person name="Welchert J."/>
            <person name="Wing R.A."/>
        </authorList>
    </citation>
    <scope>NUCLEOTIDE SEQUENCE [LARGE SCALE GENOMIC DNA]</scope>
</reference>
<feature type="region of interest" description="Disordered" evidence="1">
    <location>
        <begin position="1"/>
        <end position="39"/>
    </location>
</feature>
<evidence type="ECO:0000313" key="3">
    <source>
        <dbReference type="Proteomes" id="UP000026962"/>
    </source>
</evidence>
<dbReference type="AlphaFoldDB" id="A0A0E0K119"/>
<dbReference type="HOGENOM" id="CLU_2658775_0_0_1"/>
<evidence type="ECO:0000256" key="1">
    <source>
        <dbReference type="SAM" id="MobiDB-lite"/>
    </source>
</evidence>
<organism evidence="2">
    <name type="scientific">Oryza punctata</name>
    <name type="common">Red rice</name>
    <dbReference type="NCBI Taxonomy" id="4537"/>
    <lineage>
        <taxon>Eukaryota</taxon>
        <taxon>Viridiplantae</taxon>
        <taxon>Streptophyta</taxon>
        <taxon>Embryophyta</taxon>
        <taxon>Tracheophyta</taxon>
        <taxon>Spermatophyta</taxon>
        <taxon>Magnoliopsida</taxon>
        <taxon>Liliopsida</taxon>
        <taxon>Poales</taxon>
        <taxon>Poaceae</taxon>
        <taxon>BOP clade</taxon>
        <taxon>Oryzoideae</taxon>
        <taxon>Oryzeae</taxon>
        <taxon>Oryzinae</taxon>
        <taxon>Oryza</taxon>
    </lineage>
</organism>
<keyword evidence="3" id="KW-1185">Reference proteome</keyword>
<evidence type="ECO:0000313" key="2">
    <source>
        <dbReference type="EnsemblPlants" id="OPUNC02G18280.1"/>
    </source>
</evidence>
<dbReference type="EnsemblPlants" id="OPUNC02G18280.1">
    <property type="protein sequence ID" value="OPUNC02G18280.1"/>
    <property type="gene ID" value="OPUNC02G18280"/>
</dbReference>
<sequence>MLQRPFLRGGEGRDRPRSAGGSDGLQARRPATGAGKASQVAVDGMEVVDTAVRPAGTVPVLGGAHGVMGLTVCGSI</sequence>
<accession>A0A0E0K119</accession>
<protein>
    <submittedName>
        <fullName evidence="2">Uncharacterized protein</fullName>
    </submittedName>
</protein>
<reference evidence="2" key="1">
    <citation type="submission" date="2015-04" db="UniProtKB">
        <authorList>
            <consortium name="EnsemblPlants"/>
        </authorList>
    </citation>
    <scope>IDENTIFICATION</scope>
</reference>
<name>A0A0E0K119_ORYPU</name>
<proteinExistence type="predicted"/>